<feature type="transmembrane region" description="Helical" evidence="1">
    <location>
        <begin position="231"/>
        <end position="254"/>
    </location>
</feature>
<proteinExistence type="predicted"/>
<feature type="transmembrane region" description="Helical" evidence="1">
    <location>
        <begin position="87"/>
        <end position="109"/>
    </location>
</feature>
<feature type="transmembrane region" description="Helical" evidence="1">
    <location>
        <begin position="331"/>
        <end position="347"/>
    </location>
</feature>
<keyword evidence="1" id="KW-0812">Transmembrane</keyword>
<feature type="transmembrane region" description="Helical" evidence="1">
    <location>
        <begin position="356"/>
        <end position="374"/>
    </location>
</feature>
<dbReference type="AlphaFoldDB" id="A0A9X1TUK7"/>
<reference evidence="2" key="1">
    <citation type="submission" date="2022-01" db="EMBL/GenBank/DDBJ databases">
        <title>Novel species in genus Dyadobacter.</title>
        <authorList>
            <person name="Ma C."/>
        </authorList>
    </citation>
    <scope>NUCLEOTIDE SEQUENCE</scope>
    <source>
        <strain evidence="2">CY357</strain>
    </source>
</reference>
<dbReference type="Proteomes" id="UP001139411">
    <property type="component" value="Unassembled WGS sequence"/>
</dbReference>
<feature type="transmembrane region" description="Helical" evidence="1">
    <location>
        <begin position="9"/>
        <end position="31"/>
    </location>
</feature>
<feature type="transmembrane region" description="Helical" evidence="1">
    <location>
        <begin position="116"/>
        <end position="135"/>
    </location>
</feature>
<feature type="transmembrane region" description="Helical" evidence="1">
    <location>
        <begin position="165"/>
        <end position="194"/>
    </location>
</feature>
<protein>
    <submittedName>
        <fullName evidence="2">Uncharacterized protein</fullName>
    </submittedName>
</protein>
<gene>
    <name evidence="2" type="ORF">L0661_12490</name>
</gene>
<name>A0A9X1TUK7_9BACT</name>
<evidence type="ECO:0000256" key="1">
    <source>
        <dbReference type="SAM" id="Phobius"/>
    </source>
</evidence>
<comment type="caution">
    <text evidence="2">The sequence shown here is derived from an EMBL/GenBank/DDBJ whole genome shotgun (WGS) entry which is preliminary data.</text>
</comment>
<sequence>MIRVKQKQFLIYLLMAAPVIAFAVFIFKHAINVPFMDDMELVDSINVLKNGTADVFTTLVRQQNDHRSTFPRLGIILSYLLSGTLDFRLTILLGYFNLMLLGYAFYLIYRSANKEITLFLPVMLLLFSPLVYYVHLWSLTAFQHTLSIAFSILCLYFLQPEKKSSWLFAFPIAVAATLTNLDGISVMPVCIFWLLTQKRWKESLIFTGLTVVYLIIYFTDFKLSSASQIGFTMNSLPLMAHAFIVVTGSFARFISDTYGILLSTILGSGILLTFLVFKFFPRSEAGYRFSFPEIWKLDLTDICFLRMLGSMGMIMIGRYAEGVGTMIAPRFQIYAVSVLILFYLFLVKSAPFRKAAFFKIAAISIALVLSVYSYRKYDKAVNFNDAGLKADSYNYTRNKFFLHQYYNLPDPEPSFYENYIFPEYFGKKVIDTWKTTSGAKSDLGIQVTEYPDLPRYKTYLYRVKAIKVSNVGSEVPGKDVYLGLTENADPSRFYLVALKDDRPSWKSGKAGAGEFNVEIPGKIKPGTYTATLCWLDDDQPRFKMISKNVSL</sequence>
<evidence type="ECO:0000313" key="3">
    <source>
        <dbReference type="Proteomes" id="UP001139411"/>
    </source>
</evidence>
<dbReference type="RefSeq" id="WP_235178032.1">
    <property type="nucleotide sequence ID" value="NZ_JAKFFV010000007.1"/>
</dbReference>
<organism evidence="2 3">
    <name type="scientific">Dyadobacter chenhuakuii</name>
    <dbReference type="NCBI Taxonomy" id="2909339"/>
    <lineage>
        <taxon>Bacteria</taxon>
        <taxon>Pseudomonadati</taxon>
        <taxon>Bacteroidota</taxon>
        <taxon>Cytophagia</taxon>
        <taxon>Cytophagales</taxon>
        <taxon>Spirosomataceae</taxon>
        <taxon>Dyadobacter</taxon>
    </lineage>
</organism>
<keyword evidence="1" id="KW-1133">Transmembrane helix</keyword>
<keyword evidence="1" id="KW-0472">Membrane</keyword>
<dbReference type="EMBL" id="JAKFFV010000007">
    <property type="protein sequence ID" value="MCF2499132.1"/>
    <property type="molecule type" value="Genomic_DNA"/>
</dbReference>
<evidence type="ECO:0000313" key="2">
    <source>
        <dbReference type="EMBL" id="MCF2499132.1"/>
    </source>
</evidence>
<feature type="transmembrane region" description="Helical" evidence="1">
    <location>
        <begin position="260"/>
        <end position="281"/>
    </location>
</feature>
<accession>A0A9X1TUK7</accession>
<feature type="transmembrane region" description="Helical" evidence="1">
    <location>
        <begin position="200"/>
        <end position="219"/>
    </location>
</feature>